<feature type="transmembrane region" description="Helical" evidence="1">
    <location>
        <begin position="49"/>
        <end position="69"/>
    </location>
</feature>
<proteinExistence type="predicted"/>
<feature type="transmembrane region" description="Helical" evidence="1">
    <location>
        <begin position="102"/>
        <end position="122"/>
    </location>
</feature>
<feature type="transmembrane region" description="Helical" evidence="1">
    <location>
        <begin position="225"/>
        <end position="245"/>
    </location>
</feature>
<dbReference type="HOGENOM" id="CLU_070268_0_0_6"/>
<name>M5DP29_9GAMM</name>
<dbReference type="Pfam" id="PF03988">
    <property type="entry name" value="DUF347"/>
    <property type="match status" value="4"/>
</dbReference>
<keyword evidence="1" id="KW-1133">Transmembrane helix</keyword>
<dbReference type="EMBL" id="HF680312">
    <property type="protein sequence ID" value="CCU71228.1"/>
    <property type="molecule type" value="Genomic_DNA"/>
</dbReference>
<keyword evidence="3" id="KW-1185">Reference proteome</keyword>
<accession>M5DP29</accession>
<feature type="transmembrane region" description="Helical" evidence="1">
    <location>
        <begin position="142"/>
        <end position="161"/>
    </location>
</feature>
<dbReference type="GeneID" id="79175745"/>
<dbReference type="eggNOG" id="COG4705">
    <property type="taxonomic scope" value="Bacteria"/>
</dbReference>
<feature type="transmembrane region" description="Helical" evidence="1">
    <location>
        <begin position="167"/>
        <end position="189"/>
    </location>
</feature>
<gene>
    <name evidence="2" type="ORF">TOL_0790</name>
</gene>
<keyword evidence="1" id="KW-0812">Transmembrane</keyword>
<evidence type="ECO:0000256" key="1">
    <source>
        <dbReference type="SAM" id="Phobius"/>
    </source>
</evidence>
<feature type="transmembrane region" description="Helical" evidence="1">
    <location>
        <begin position="196"/>
        <end position="213"/>
    </location>
</feature>
<organism evidence="2 3">
    <name type="scientific">Thalassolituus oleivorans MIL-1</name>
    <dbReference type="NCBI Taxonomy" id="1298593"/>
    <lineage>
        <taxon>Bacteria</taxon>
        <taxon>Pseudomonadati</taxon>
        <taxon>Pseudomonadota</taxon>
        <taxon>Gammaproteobacteria</taxon>
        <taxon>Oceanospirillales</taxon>
        <taxon>Oceanospirillaceae</taxon>
        <taxon>Thalassolituus</taxon>
    </lineage>
</organism>
<keyword evidence="1" id="KW-0472">Membrane</keyword>
<feature type="transmembrane region" description="Helical" evidence="1">
    <location>
        <begin position="76"/>
        <end position="96"/>
    </location>
</feature>
<protein>
    <submittedName>
        <fullName evidence="2">Membrane protein</fullName>
    </submittedName>
</protein>
<evidence type="ECO:0000313" key="2">
    <source>
        <dbReference type="EMBL" id="CCU71228.1"/>
    </source>
</evidence>
<dbReference type="PATRIC" id="fig|1298593.3.peg.761"/>
<reference evidence="2 3" key="1">
    <citation type="journal article" date="2013" name="Genome Announc.">
        <title>Genome Sequence of Thalassolituus oleivorans MIL-1 (DSM 14913T).</title>
        <authorList>
            <person name="Golyshin P.N."/>
            <person name="Werner J."/>
            <person name="Chernikova T.N."/>
            <person name="Tran H."/>
            <person name="Ferrer M."/>
            <person name="Yakimov M.M."/>
            <person name="Teeling H."/>
            <person name="Golyshina O.V."/>
        </authorList>
    </citation>
    <scope>NUCLEOTIDE SEQUENCE [LARGE SCALE GENOMIC DNA]</scope>
    <source>
        <strain evidence="2 3">MIL-1</strain>
    </source>
</reference>
<dbReference type="RefSeq" id="WP_015485965.1">
    <property type="nucleotide sequence ID" value="NC_020888.1"/>
</dbReference>
<dbReference type="KEGG" id="tol:TOL_0790"/>
<evidence type="ECO:0000313" key="3">
    <source>
        <dbReference type="Proteomes" id="UP000011866"/>
    </source>
</evidence>
<dbReference type="AlphaFoldDB" id="M5DP29"/>
<sequence length="261" mass="28600">MIRSATAQNQSLINRVPHIIILYWVIKIASTTLGETGADMFSMTYDLGYGTTILIFIGLFIGFLGLKLAIKRYEPILYWLTFTATAIAGTAISDYIDRTLGLGYLAGSILLIALLLVILGLWYWREKSINVEVITSGNAELFYWLAFLVANTLGTAAGDYVADEVGLGFAASAMLFSGSLIVITLLHFYTRISGVVLFWLAFVLTRPFGATFGDWLTKPLDHGGLSLGTEGASAVFMIILVLAVARETFLERTKKQISELD</sequence>
<dbReference type="Proteomes" id="UP000011866">
    <property type="component" value="Chromosome"/>
</dbReference>
<feature type="transmembrane region" description="Helical" evidence="1">
    <location>
        <begin position="12"/>
        <end position="29"/>
    </location>
</feature>
<dbReference type="InterPro" id="IPR007136">
    <property type="entry name" value="DUF347"/>
</dbReference>